<protein>
    <recommendedName>
        <fullName evidence="3">DUF1697 domain-containing protein</fullName>
    </recommendedName>
</protein>
<dbReference type="AlphaFoldDB" id="A0A0B1ZU15"/>
<gene>
    <name evidence="1" type="ORF">LK12_07670</name>
</gene>
<comment type="caution">
    <text evidence="1">The sequence shown here is derived from an EMBL/GenBank/DDBJ whole genome shotgun (WGS) entry which is preliminary data.</text>
</comment>
<dbReference type="PANTHER" id="PTHR36439">
    <property type="entry name" value="BLL4334 PROTEIN"/>
    <property type="match status" value="1"/>
</dbReference>
<proteinExistence type="predicted"/>
<dbReference type="PIRSF" id="PIRSF008502">
    <property type="entry name" value="UCP008502"/>
    <property type="match status" value="1"/>
</dbReference>
<dbReference type="Gene3D" id="3.30.70.1280">
    <property type="entry name" value="SP0830-like domains"/>
    <property type="match status" value="1"/>
</dbReference>
<sequence>MTRYLALFGSINVGGNRLKMADLRYAFEREAFENVETVVASGNVLFDFDERPTDGLEELFAYMMRDRFDIDSFVAVRTKDELRSAVEDNPFVGGSDDKFVHTHFLECQPDRARFDKLVSDHQERGDEKMALGERCLYIDYVNGVGDSKLTSAFIERRLGCRGTARNVRSLARILAKM</sequence>
<dbReference type="RefSeq" id="WP_039281308.1">
    <property type="nucleotide sequence ID" value="NZ_JTDI01000002.1"/>
</dbReference>
<dbReference type="OrthoDB" id="9806494at2"/>
<evidence type="ECO:0008006" key="3">
    <source>
        <dbReference type="Google" id="ProtNLM"/>
    </source>
</evidence>
<evidence type="ECO:0000313" key="2">
    <source>
        <dbReference type="Proteomes" id="UP000031057"/>
    </source>
</evidence>
<name>A0A0B1ZU15_9SPHN</name>
<dbReference type="SUPFAM" id="SSF160379">
    <property type="entry name" value="SP0830-like"/>
    <property type="match status" value="1"/>
</dbReference>
<dbReference type="Pfam" id="PF08002">
    <property type="entry name" value="DUF1697"/>
    <property type="match status" value="1"/>
</dbReference>
<dbReference type="STRING" id="1348853.LK12_07670"/>
<evidence type="ECO:0000313" key="1">
    <source>
        <dbReference type="EMBL" id="KHK92633.1"/>
    </source>
</evidence>
<dbReference type="PANTHER" id="PTHR36439:SF1">
    <property type="entry name" value="DUF1697 DOMAIN-CONTAINING PROTEIN"/>
    <property type="match status" value="1"/>
</dbReference>
<dbReference type="EMBL" id="JTDI01000002">
    <property type="protein sequence ID" value="KHK92633.1"/>
    <property type="molecule type" value="Genomic_DNA"/>
</dbReference>
<organism evidence="1 2">
    <name type="scientific">Novosphingobium malaysiense</name>
    <dbReference type="NCBI Taxonomy" id="1348853"/>
    <lineage>
        <taxon>Bacteria</taxon>
        <taxon>Pseudomonadati</taxon>
        <taxon>Pseudomonadota</taxon>
        <taxon>Alphaproteobacteria</taxon>
        <taxon>Sphingomonadales</taxon>
        <taxon>Sphingomonadaceae</taxon>
        <taxon>Novosphingobium</taxon>
    </lineage>
</organism>
<keyword evidence="2" id="KW-1185">Reference proteome</keyword>
<dbReference type="InterPro" id="IPR012545">
    <property type="entry name" value="DUF1697"/>
</dbReference>
<reference evidence="1 2" key="1">
    <citation type="submission" date="2014-10" db="EMBL/GenBank/DDBJ databases">
        <title>Genome sequence of Novosphingobium malaysiense MUSC 273(T).</title>
        <authorList>
            <person name="Lee L.-H."/>
        </authorList>
    </citation>
    <scope>NUCLEOTIDE SEQUENCE [LARGE SCALE GENOMIC DNA]</scope>
    <source>
        <strain evidence="1 2">MUSC 273</strain>
    </source>
</reference>
<dbReference type="Proteomes" id="UP000031057">
    <property type="component" value="Unassembled WGS sequence"/>
</dbReference>
<accession>A0A0B1ZU15</accession>